<dbReference type="FunFam" id="1.10.510.10:FF:000148">
    <property type="entry name" value="Serine/threonine-protein kinase Nek7"/>
    <property type="match status" value="1"/>
</dbReference>
<dbReference type="InterPro" id="IPR000719">
    <property type="entry name" value="Prot_kinase_dom"/>
</dbReference>
<protein>
    <recommendedName>
        <fullName evidence="2">non-specific serine/threonine protein kinase</fullName>
        <ecNumber evidence="2">2.7.11.1</ecNumber>
    </recommendedName>
</protein>
<dbReference type="FunFam" id="3.30.200.20:FF:000042">
    <property type="entry name" value="Aurora kinase A"/>
    <property type="match status" value="1"/>
</dbReference>
<accession>A0A7I8X3B5</accession>
<dbReference type="Proteomes" id="UP000582659">
    <property type="component" value="Unassembled WGS sequence"/>
</dbReference>
<dbReference type="EMBL" id="CAJFDI010000006">
    <property type="protein sequence ID" value="CAD5233391.1"/>
    <property type="molecule type" value="Genomic_DNA"/>
</dbReference>
<dbReference type="PROSITE" id="PS50011">
    <property type="entry name" value="PROTEIN_KINASE_DOM"/>
    <property type="match status" value="1"/>
</dbReference>
<dbReference type="SUPFAM" id="SSF56112">
    <property type="entry name" value="Protein kinase-like (PK-like)"/>
    <property type="match status" value="1"/>
</dbReference>
<dbReference type="InterPro" id="IPR011009">
    <property type="entry name" value="Kinase-like_dom_sf"/>
</dbReference>
<dbReference type="PROSITE" id="PS00108">
    <property type="entry name" value="PROTEIN_KINASE_ST"/>
    <property type="match status" value="1"/>
</dbReference>
<organism evidence="13 14">
    <name type="scientific">Bursaphelenchus xylophilus</name>
    <name type="common">Pinewood nematode worm</name>
    <name type="synonym">Aphelenchoides xylophilus</name>
    <dbReference type="NCBI Taxonomy" id="6326"/>
    <lineage>
        <taxon>Eukaryota</taxon>
        <taxon>Metazoa</taxon>
        <taxon>Ecdysozoa</taxon>
        <taxon>Nematoda</taxon>
        <taxon>Chromadorea</taxon>
        <taxon>Rhabditida</taxon>
        <taxon>Tylenchina</taxon>
        <taxon>Tylenchomorpha</taxon>
        <taxon>Aphelenchoidea</taxon>
        <taxon>Aphelenchoididae</taxon>
        <taxon>Bursaphelenchus</taxon>
    </lineage>
</organism>
<dbReference type="GO" id="GO:0005524">
    <property type="term" value="F:ATP binding"/>
    <property type="evidence" value="ECO:0007669"/>
    <property type="project" value="UniProtKB-UniRule"/>
</dbReference>
<evidence type="ECO:0000256" key="3">
    <source>
        <dbReference type="ARBA" id="ARBA00022527"/>
    </source>
</evidence>
<evidence type="ECO:0000256" key="8">
    <source>
        <dbReference type="ARBA" id="ARBA00047899"/>
    </source>
</evidence>
<dbReference type="EMBL" id="CAJFCV020000006">
    <property type="protein sequence ID" value="CAG9128416.1"/>
    <property type="molecule type" value="Genomic_DNA"/>
</dbReference>
<proteinExistence type="inferred from homology"/>
<dbReference type="Pfam" id="PF00069">
    <property type="entry name" value="Pkinase"/>
    <property type="match status" value="1"/>
</dbReference>
<evidence type="ECO:0000256" key="5">
    <source>
        <dbReference type="ARBA" id="ARBA00022741"/>
    </source>
</evidence>
<evidence type="ECO:0000256" key="7">
    <source>
        <dbReference type="ARBA" id="ARBA00022840"/>
    </source>
</evidence>
<gene>
    <name evidence="13" type="ORF">BXYJ_LOCUS13482</name>
</gene>
<keyword evidence="7 10" id="KW-0067">ATP-binding</keyword>
<keyword evidence="3 11" id="KW-0723">Serine/threonine-protein kinase</keyword>
<dbReference type="Gene3D" id="3.30.200.20">
    <property type="entry name" value="Phosphorylase Kinase, domain 1"/>
    <property type="match status" value="1"/>
</dbReference>
<keyword evidence="6" id="KW-0418">Kinase</keyword>
<reference evidence="13" key="1">
    <citation type="submission" date="2020-09" db="EMBL/GenBank/DDBJ databases">
        <authorList>
            <person name="Kikuchi T."/>
        </authorList>
    </citation>
    <scope>NUCLEOTIDE SEQUENCE</scope>
    <source>
        <strain evidence="13">Ka4C1</strain>
    </source>
</reference>
<name>A0A7I8X3B5_BURXY</name>
<dbReference type="Proteomes" id="UP000659654">
    <property type="component" value="Unassembled WGS sequence"/>
</dbReference>
<keyword evidence="4" id="KW-0808">Transferase</keyword>
<dbReference type="PANTHER" id="PTHR44899:SF3">
    <property type="entry name" value="SERINE_THREONINE-PROTEIN KINASE NEK1"/>
    <property type="match status" value="1"/>
</dbReference>
<evidence type="ECO:0000313" key="14">
    <source>
        <dbReference type="Proteomes" id="UP000659654"/>
    </source>
</evidence>
<dbReference type="GO" id="GO:0004674">
    <property type="term" value="F:protein serine/threonine kinase activity"/>
    <property type="evidence" value="ECO:0007669"/>
    <property type="project" value="UniProtKB-KW"/>
</dbReference>
<feature type="binding site" evidence="10">
    <location>
        <position position="53"/>
    </location>
    <ligand>
        <name>ATP</name>
        <dbReference type="ChEBI" id="CHEBI:30616"/>
    </ligand>
</feature>
<dbReference type="InterPro" id="IPR017441">
    <property type="entry name" value="Protein_kinase_ATP_BS"/>
</dbReference>
<dbReference type="EC" id="2.7.11.1" evidence="2"/>
<feature type="domain" description="Protein kinase" evidence="12">
    <location>
        <begin position="24"/>
        <end position="289"/>
    </location>
</feature>
<sequence length="295" mass="34267">MFNAMYASAKNGLDPAKPYTLNDFEMKGKLGKGQFAECYKAKFLGDGTHYAIKRIQMSMLKDKKSKDDCRKEMDLLQRLRHENIIRYYVSFEDKNQDFLYIVLELADGGDLHGMLKTFKKNRRLVPEKTIWKYFVQIARGLTYMHDMSIMHRDIKPANVFITVKGVAKLGDLGLGRFFSMQTNQAHSFVGTPYYMSPERMVEQGYNFKSDVWSLGCLLYEMAALQSPFYAEKTNLYALVRKIERCDYPPIPSDLYSKQLQILIENCICTDPQRRFSAKQVKTVAEHMNAHFSGRR</sequence>
<dbReference type="InterPro" id="IPR051131">
    <property type="entry name" value="NEK_Ser/Thr_kinase_NIMA"/>
</dbReference>
<comment type="catalytic activity">
    <reaction evidence="9">
        <text>L-seryl-[protein] + ATP = O-phospho-L-seryl-[protein] + ADP + H(+)</text>
        <dbReference type="Rhea" id="RHEA:17989"/>
        <dbReference type="Rhea" id="RHEA-COMP:9863"/>
        <dbReference type="Rhea" id="RHEA-COMP:11604"/>
        <dbReference type="ChEBI" id="CHEBI:15378"/>
        <dbReference type="ChEBI" id="CHEBI:29999"/>
        <dbReference type="ChEBI" id="CHEBI:30616"/>
        <dbReference type="ChEBI" id="CHEBI:83421"/>
        <dbReference type="ChEBI" id="CHEBI:456216"/>
        <dbReference type="EC" id="2.7.11.1"/>
    </reaction>
</comment>
<evidence type="ECO:0000313" key="13">
    <source>
        <dbReference type="EMBL" id="CAD5233391.1"/>
    </source>
</evidence>
<evidence type="ECO:0000259" key="12">
    <source>
        <dbReference type="PROSITE" id="PS50011"/>
    </source>
</evidence>
<evidence type="ECO:0000256" key="4">
    <source>
        <dbReference type="ARBA" id="ARBA00022679"/>
    </source>
</evidence>
<evidence type="ECO:0000256" key="1">
    <source>
        <dbReference type="ARBA" id="ARBA00010886"/>
    </source>
</evidence>
<keyword evidence="14" id="KW-1185">Reference proteome</keyword>
<dbReference type="PANTHER" id="PTHR44899">
    <property type="entry name" value="CAMK FAMILY PROTEIN KINASE"/>
    <property type="match status" value="1"/>
</dbReference>
<evidence type="ECO:0000256" key="10">
    <source>
        <dbReference type="PROSITE-ProRule" id="PRU10141"/>
    </source>
</evidence>
<keyword evidence="5 10" id="KW-0547">Nucleotide-binding</keyword>
<dbReference type="Gene3D" id="1.10.510.10">
    <property type="entry name" value="Transferase(Phosphotransferase) domain 1"/>
    <property type="match status" value="1"/>
</dbReference>
<evidence type="ECO:0000256" key="6">
    <source>
        <dbReference type="ARBA" id="ARBA00022777"/>
    </source>
</evidence>
<dbReference type="SMR" id="A0A7I8X3B5"/>
<dbReference type="AlphaFoldDB" id="A0A7I8X3B5"/>
<evidence type="ECO:0000256" key="2">
    <source>
        <dbReference type="ARBA" id="ARBA00012513"/>
    </source>
</evidence>
<comment type="caution">
    <text evidence="13">The sequence shown here is derived from an EMBL/GenBank/DDBJ whole genome shotgun (WGS) entry which is preliminary data.</text>
</comment>
<comment type="similarity">
    <text evidence="1">Belongs to the protein kinase superfamily. NEK Ser/Thr protein kinase family. NIMA subfamily.</text>
</comment>
<dbReference type="PROSITE" id="PS00107">
    <property type="entry name" value="PROTEIN_KINASE_ATP"/>
    <property type="match status" value="1"/>
</dbReference>
<dbReference type="SMART" id="SM00220">
    <property type="entry name" value="S_TKc"/>
    <property type="match status" value="1"/>
</dbReference>
<dbReference type="InterPro" id="IPR008271">
    <property type="entry name" value="Ser/Thr_kinase_AS"/>
</dbReference>
<dbReference type="OrthoDB" id="248923at2759"/>
<comment type="catalytic activity">
    <reaction evidence="8">
        <text>L-threonyl-[protein] + ATP = O-phospho-L-threonyl-[protein] + ADP + H(+)</text>
        <dbReference type="Rhea" id="RHEA:46608"/>
        <dbReference type="Rhea" id="RHEA-COMP:11060"/>
        <dbReference type="Rhea" id="RHEA-COMP:11605"/>
        <dbReference type="ChEBI" id="CHEBI:15378"/>
        <dbReference type="ChEBI" id="CHEBI:30013"/>
        <dbReference type="ChEBI" id="CHEBI:30616"/>
        <dbReference type="ChEBI" id="CHEBI:61977"/>
        <dbReference type="ChEBI" id="CHEBI:456216"/>
        <dbReference type="EC" id="2.7.11.1"/>
    </reaction>
</comment>
<evidence type="ECO:0000256" key="11">
    <source>
        <dbReference type="RuleBase" id="RU000304"/>
    </source>
</evidence>
<evidence type="ECO:0000256" key="9">
    <source>
        <dbReference type="ARBA" id="ARBA00048679"/>
    </source>
</evidence>
<dbReference type="PIRSF" id="PIRSF000654">
    <property type="entry name" value="Integrin-linked_kinase"/>
    <property type="match status" value="1"/>
</dbReference>